<dbReference type="PIRSF" id="PIRSF003314">
    <property type="entry name" value="IPP_isomerase"/>
    <property type="match status" value="1"/>
</dbReference>
<keyword evidence="14" id="KW-1185">Reference proteome</keyword>
<reference evidence="13 14" key="1">
    <citation type="submission" date="2020-04" db="EMBL/GenBank/DDBJ databases">
        <title>MicrobeNet Type strains.</title>
        <authorList>
            <person name="Nicholson A.C."/>
        </authorList>
    </citation>
    <scope>NUCLEOTIDE SEQUENCE [LARGE SCALE GENOMIC DNA]</scope>
    <source>
        <strain evidence="13 14">ATCC BAA-788</strain>
    </source>
</reference>
<dbReference type="GO" id="GO:0016491">
    <property type="term" value="F:oxidoreductase activity"/>
    <property type="evidence" value="ECO:0007669"/>
    <property type="project" value="InterPro"/>
</dbReference>
<feature type="binding site" evidence="11">
    <location>
        <position position="133"/>
    </location>
    <ligand>
        <name>FMN</name>
        <dbReference type="ChEBI" id="CHEBI:58210"/>
    </ligand>
</feature>
<evidence type="ECO:0000256" key="5">
    <source>
        <dbReference type="ARBA" id="ARBA00022723"/>
    </source>
</evidence>
<keyword evidence="8 11" id="KW-0414">Isoprene biosynthesis</keyword>
<evidence type="ECO:0000313" key="13">
    <source>
        <dbReference type="EMBL" id="NKY23904.1"/>
    </source>
</evidence>
<evidence type="ECO:0000256" key="6">
    <source>
        <dbReference type="ARBA" id="ARBA00022842"/>
    </source>
</evidence>
<dbReference type="Gene3D" id="3.20.20.70">
    <property type="entry name" value="Aldolase class I"/>
    <property type="match status" value="1"/>
</dbReference>
<comment type="function">
    <text evidence="11">Involved in the biosynthesis of isoprenoids. Catalyzes the 1,3-allylic rearrangement of the homoallylic substrate isopentenyl (IPP) to its allylic isomer, dimethylallyl diphosphate (DMAPP).</text>
</comment>
<comment type="catalytic activity">
    <reaction evidence="11">
        <text>isopentenyl diphosphate = dimethylallyl diphosphate</text>
        <dbReference type="Rhea" id="RHEA:23284"/>
        <dbReference type="ChEBI" id="CHEBI:57623"/>
        <dbReference type="ChEBI" id="CHEBI:128769"/>
        <dbReference type="EC" id="5.3.3.2"/>
    </reaction>
</comment>
<dbReference type="AlphaFoldDB" id="A0A7X6R040"/>
<keyword evidence="4 11" id="KW-0288">FMN</keyword>
<comment type="caution">
    <text evidence="13">The sequence shown here is derived from an EMBL/GenBank/DDBJ whole genome shotgun (WGS) entry which is preliminary data.</text>
</comment>
<organism evidence="13 14">
    <name type="scientific">Cellulomonas denverensis</name>
    <dbReference type="NCBI Taxonomy" id="264297"/>
    <lineage>
        <taxon>Bacteria</taxon>
        <taxon>Bacillati</taxon>
        <taxon>Actinomycetota</taxon>
        <taxon>Actinomycetes</taxon>
        <taxon>Micrococcales</taxon>
        <taxon>Cellulomonadaceae</taxon>
        <taxon>Cellulomonas</taxon>
    </lineage>
</organism>
<dbReference type="Proteomes" id="UP000581206">
    <property type="component" value="Unassembled WGS sequence"/>
</dbReference>
<keyword evidence="9 11" id="KW-0413">Isomerase</keyword>
<sequence>MEPTATPHSAAERDAVRKADHVRLASAQHAEPRAHDLDHVRPMNHPLAAGNRAAVDLAVRGRVLAWDVPLYINAMTGGTEHTGTINRALARAARETGVPIASGSTGILHREPAAIPSFRVLREANPDGFVMANINANLSPEQARRSVEILEADALQVHLNPAQEIVMPEGDRDFTRWSDNLAAIVEGVGVPVIAKEVGAGMSRGTVTALRDLGVAAVDVSGRGGTDFTAIESDRRTDGGMAYLAGWGQSAVEGLLDAADCDVDLLASGGLRHPLDAVRALALGALAVGVAGGFLRTLLTDGEVALVQRIETWLGQIGDLMTLLGARTPADLRHTDLLLTGPVREFCELRGIDPGVYARRSGL</sequence>
<comment type="similarity">
    <text evidence="11">Belongs to the IPP isomerase type 2 family.</text>
</comment>
<comment type="cofactor">
    <cofactor evidence="11">
        <name>NADPH</name>
        <dbReference type="ChEBI" id="CHEBI:57783"/>
    </cofactor>
</comment>
<evidence type="ECO:0000256" key="10">
    <source>
        <dbReference type="ARBA" id="ARBA00025810"/>
    </source>
</evidence>
<dbReference type="SUPFAM" id="SSF51395">
    <property type="entry name" value="FMN-linked oxidoreductases"/>
    <property type="match status" value="1"/>
</dbReference>
<keyword evidence="7 11" id="KW-0521">NADP</keyword>
<evidence type="ECO:0000256" key="7">
    <source>
        <dbReference type="ARBA" id="ARBA00022857"/>
    </source>
</evidence>
<dbReference type="InterPro" id="IPR000262">
    <property type="entry name" value="FMN-dep_DH"/>
</dbReference>
<evidence type="ECO:0000313" key="14">
    <source>
        <dbReference type="Proteomes" id="UP000581206"/>
    </source>
</evidence>
<keyword evidence="6 11" id="KW-0460">Magnesium</keyword>
<feature type="binding site" evidence="11">
    <location>
        <position position="225"/>
    </location>
    <ligand>
        <name>FMN</name>
        <dbReference type="ChEBI" id="CHEBI:58210"/>
    </ligand>
</feature>
<dbReference type="GO" id="GO:0000287">
    <property type="term" value="F:magnesium ion binding"/>
    <property type="evidence" value="ECO:0007669"/>
    <property type="project" value="UniProtKB-UniRule"/>
</dbReference>
<dbReference type="Pfam" id="PF01070">
    <property type="entry name" value="FMN_dh"/>
    <property type="match status" value="1"/>
</dbReference>
<name>A0A7X6R040_9CELL</name>
<comment type="subcellular location">
    <subcellularLocation>
        <location evidence="11">Cytoplasm</location>
    </subcellularLocation>
</comment>
<accession>A0A7X6R040</accession>
<proteinExistence type="inferred from homology"/>
<evidence type="ECO:0000256" key="1">
    <source>
        <dbReference type="ARBA" id="ARBA00001917"/>
    </source>
</evidence>
<feature type="binding site" evidence="11">
    <location>
        <begin position="74"/>
        <end position="76"/>
    </location>
    <ligand>
        <name>FMN</name>
        <dbReference type="ChEBI" id="CHEBI:58210"/>
    </ligand>
</feature>
<feature type="binding site" evidence="11">
    <location>
        <begin position="269"/>
        <end position="271"/>
    </location>
    <ligand>
        <name>FMN</name>
        <dbReference type="ChEBI" id="CHEBI:58210"/>
    </ligand>
</feature>
<dbReference type="GO" id="GO:0070402">
    <property type="term" value="F:NADPH binding"/>
    <property type="evidence" value="ECO:0007669"/>
    <property type="project" value="UniProtKB-UniRule"/>
</dbReference>
<dbReference type="InterPro" id="IPR011179">
    <property type="entry name" value="IPdP_isomerase"/>
</dbReference>
<feature type="binding site" evidence="11">
    <location>
        <position position="164"/>
    </location>
    <ligand>
        <name>Mg(2+)</name>
        <dbReference type="ChEBI" id="CHEBI:18420"/>
    </ligand>
</feature>
<feature type="binding site" evidence="11">
    <location>
        <begin position="17"/>
        <end position="18"/>
    </location>
    <ligand>
        <name>substrate</name>
    </ligand>
</feature>
<feature type="binding site" evidence="11">
    <location>
        <begin position="290"/>
        <end position="291"/>
    </location>
    <ligand>
        <name>FMN</name>
        <dbReference type="ChEBI" id="CHEBI:58210"/>
    </ligand>
</feature>
<feature type="binding site" evidence="11">
    <location>
        <position position="195"/>
    </location>
    <ligand>
        <name>FMN</name>
        <dbReference type="ChEBI" id="CHEBI:58210"/>
    </ligand>
</feature>
<dbReference type="EC" id="5.3.3.2" evidence="11"/>
<keyword evidence="2 11" id="KW-0963">Cytoplasm</keyword>
<dbReference type="GO" id="GO:0005737">
    <property type="term" value="C:cytoplasm"/>
    <property type="evidence" value="ECO:0007669"/>
    <property type="project" value="UniProtKB-SubCell"/>
</dbReference>
<dbReference type="GO" id="GO:0008299">
    <property type="term" value="P:isoprenoid biosynthetic process"/>
    <property type="evidence" value="ECO:0007669"/>
    <property type="project" value="UniProtKB-UniRule"/>
</dbReference>
<dbReference type="EMBL" id="JAAXOX010000010">
    <property type="protein sequence ID" value="NKY23904.1"/>
    <property type="molecule type" value="Genomic_DNA"/>
</dbReference>
<evidence type="ECO:0000256" key="9">
    <source>
        <dbReference type="ARBA" id="ARBA00023235"/>
    </source>
</evidence>
<gene>
    <name evidence="11" type="primary">fni</name>
    <name evidence="13" type="ORF">HGA03_14630</name>
</gene>
<comment type="caution">
    <text evidence="11">Lacks conserved residue(s) required for the propagation of feature annotation.</text>
</comment>
<comment type="cofactor">
    <cofactor evidence="11">
        <name>Mg(2+)</name>
        <dbReference type="ChEBI" id="CHEBI:18420"/>
    </cofactor>
</comment>
<dbReference type="GO" id="GO:0010181">
    <property type="term" value="F:FMN binding"/>
    <property type="evidence" value="ECO:0007669"/>
    <property type="project" value="UniProtKB-UniRule"/>
</dbReference>
<evidence type="ECO:0000259" key="12">
    <source>
        <dbReference type="Pfam" id="PF01070"/>
    </source>
</evidence>
<dbReference type="PANTHER" id="PTHR43665">
    <property type="entry name" value="ISOPENTENYL-DIPHOSPHATE DELTA-ISOMERASE"/>
    <property type="match status" value="1"/>
</dbReference>
<dbReference type="InterPro" id="IPR013785">
    <property type="entry name" value="Aldolase_TIM"/>
</dbReference>
<comment type="cofactor">
    <cofactor evidence="1 11">
        <name>FMN</name>
        <dbReference type="ChEBI" id="CHEBI:58210"/>
    </cofactor>
</comment>
<evidence type="ECO:0000256" key="3">
    <source>
        <dbReference type="ARBA" id="ARBA00022630"/>
    </source>
</evidence>
<keyword evidence="3 11" id="KW-0285">Flavoprotein</keyword>
<feature type="binding site" evidence="11">
    <location>
        <position position="220"/>
    </location>
    <ligand>
        <name>FMN</name>
        <dbReference type="ChEBI" id="CHEBI:58210"/>
    </ligand>
</feature>
<protein>
    <recommendedName>
        <fullName evidence="11">Isopentenyl-diphosphate delta-isomerase</fullName>
        <shortName evidence="11">IPP isomerase</shortName>
        <ecNumber evidence="11">5.3.3.2</ecNumber>
    </recommendedName>
    <alternativeName>
        <fullName evidence="11">Isopentenyl diphosphate:dimethylallyl diphosphate isomerase</fullName>
    </alternativeName>
    <alternativeName>
        <fullName evidence="11">Isopentenyl pyrophosphate isomerase</fullName>
    </alternativeName>
    <alternativeName>
        <fullName evidence="11">Type 2 isopentenyl diphosphate isomerase</fullName>
        <shortName evidence="11">IDI-2</shortName>
    </alternativeName>
</protein>
<evidence type="ECO:0000256" key="4">
    <source>
        <dbReference type="ARBA" id="ARBA00022643"/>
    </source>
</evidence>
<dbReference type="GO" id="GO:0004452">
    <property type="term" value="F:isopentenyl-diphosphate delta-isomerase activity"/>
    <property type="evidence" value="ECO:0007669"/>
    <property type="project" value="UniProtKB-UniRule"/>
</dbReference>
<feature type="domain" description="FMN-dependent dehydrogenase" evidence="12">
    <location>
        <begin position="173"/>
        <end position="334"/>
    </location>
</feature>
<keyword evidence="5 11" id="KW-0479">Metal-binding</keyword>
<evidence type="ECO:0000256" key="11">
    <source>
        <dbReference type="HAMAP-Rule" id="MF_00354"/>
    </source>
</evidence>
<evidence type="ECO:0000256" key="8">
    <source>
        <dbReference type="ARBA" id="ARBA00023229"/>
    </source>
</evidence>
<feature type="binding site" evidence="11">
    <location>
        <position position="163"/>
    </location>
    <ligand>
        <name>substrate</name>
    </ligand>
</feature>
<comment type="subunit">
    <text evidence="10 11">Homooctamer. Dimer of tetramers.</text>
</comment>
<feature type="binding site" evidence="11">
    <location>
        <position position="104"/>
    </location>
    <ligand>
        <name>FMN</name>
        <dbReference type="ChEBI" id="CHEBI:58210"/>
    </ligand>
</feature>
<dbReference type="CDD" id="cd02811">
    <property type="entry name" value="IDI-2_FMN"/>
    <property type="match status" value="1"/>
</dbReference>
<evidence type="ECO:0000256" key="2">
    <source>
        <dbReference type="ARBA" id="ARBA00022490"/>
    </source>
</evidence>
<dbReference type="PANTHER" id="PTHR43665:SF1">
    <property type="entry name" value="ISOPENTENYL-DIPHOSPHATE DELTA-ISOMERASE"/>
    <property type="match status" value="1"/>
</dbReference>
<dbReference type="NCBIfam" id="TIGR02151">
    <property type="entry name" value="IPP_isom_2"/>
    <property type="match status" value="1"/>
</dbReference>
<dbReference type="HAMAP" id="MF_00354">
    <property type="entry name" value="Idi_2"/>
    <property type="match status" value="1"/>
</dbReference>